<feature type="region of interest" description="Disordered" evidence="1">
    <location>
        <begin position="1"/>
        <end position="107"/>
    </location>
</feature>
<sequence>MHGQGEAGAEPSGEFRALPAVHGDDEASRQAGAAETQDRDVGVRVAPGDLVDAVDAVEEQRPPDLYTRRRTGPPAGPNSSMLPMTGGRRPRRNPRAWRPGIAVSRIR</sequence>
<reference evidence="2" key="2">
    <citation type="submission" date="2020-09" db="EMBL/GenBank/DDBJ databases">
        <authorList>
            <person name="Sun Q."/>
            <person name="Ohkuma M."/>
        </authorList>
    </citation>
    <scope>NUCLEOTIDE SEQUENCE</scope>
    <source>
        <strain evidence="2">JCM 4784</strain>
    </source>
</reference>
<evidence type="ECO:0000313" key="3">
    <source>
        <dbReference type="Proteomes" id="UP000608024"/>
    </source>
</evidence>
<dbReference type="EMBL" id="BNBT01000080">
    <property type="protein sequence ID" value="GHE73371.1"/>
    <property type="molecule type" value="Genomic_DNA"/>
</dbReference>
<proteinExistence type="predicted"/>
<dbReference type="AlphaFoldDB" id="A0A919DR18"/>
<comment type="caution">
    <text evidence="2">The sequence shown here is derived from an EMBL/GenBank/DDBJ whole genome shotgun (WGS) entry which is preliminary data.</text>
</comment>
<evidence type="ECO:0000313" key="2">
    <source>
        <dbReference type="EMBL" id="GHE73371.1"/>
    </source>
</evidence>
<reference evidence="2" key="1">
    <citation type="journal article" date="2014" name="Int. J. Syst. Evol. Microbiol.">
        <title>Complete genome sequence of Corynebacterium casei LMG S-19264T (=DSM 44701T), isolated from a smear-ripened cheese.</title>
        <authorList>
            <consortium name="US DOE Joint Genome Institute (JGI-PGF)"/>
            <person name="Walter F."/>
            <person name="Albersmeier A."/>
            <person name="Kalinowski J."/>
            <person name="Ruckert C."/>
        </authorList>
    </citation>
    <scope>NUCLEOTIDE SEQUENCE</scope>
    <source>
        <strain evidence="2">JCM 4784</strain>
    </source>
</reference>
<dbReference type="Proteomes" id="UP000608024">
    <property type="component" value="Unassembled WGS sequence"/>
</dbReference>
<organism evidence="2 3">
    <name type="scientific">Streptomyces longispororuber</name>
    <dbReference type="NCBI Taxonomy" id="68230"/>
    <lineage>
        <taxon>Bacteria</taxon>
        <taxon>Bacillati</taxon>
        <taxon>Actinomycetota</taxon>
        <taxon>Actinomycetes</taxon>
        <taxon>Kitasatosporales</taxon>
        <taxon>Streptomycetaceae</taxon>
        <taxon>Streptomyces</taxon>
    </lineage>
</organism>
<gene>
    <name evidence="2" type="ORF">GCM10018785_46840</name>
</gene>
<keyword evidence="3" id="KW-1185">Reference proteome</keyword>
<name>A0A919DR18_9ACTN</name>
<protein>
    <submittedName>
        <fullName evidence="2">Uncharacterized protein</fullName>
    </submittedName>
</protein>
<accession>A0A919DR18</accession>
<evidence type="ECO:0000256" key="1">
    <source>
        <dbReference type="SAM" id="MobiDB-lite"/>
    </source>
</evidence>